<evidence type="ECO:0000256" key="6">
    <source>
        <dbReference type="ARBA" id="ARBA00022840"/>
    </source>
</evidence>
<dbReference type="HAMAP" id="MF_00021">
    <property type="entry name" value="ThiI"/>
    <property type="match status" value="1"/>
</dbReference>
<dbReference type="PROSITE" id="PS51165">
    <property type="entry name" value="THUMP"/>
    <property type="match status" value="1"/>
</dbReference>
<dbReference type="InterPro" id="IPR020536">
    <property type="entry name" value="ThiI_AANH"/>
</dbReference>
<evidence type="ECO:0000256" key="3">
    <source>
        <dbReference type="ARBA" id="ARBA00022555"/>
    </source>
</evidence>
<dbReference type="InterPro" id="IPR049962">
    <property type="entry name" value="THUMP_ThiI"/>
</dbReference>
<dbReference type="RefSeq" id="WP_324669023.1">
    <property type="nucleotide sequence ID" value="NZ_CP141614.1"/>
</dbReference>
<evidence type="ECO:0000256" key="2">
    <source>
        <dbReference type="ARBA" id="ARBA00022490"/>
    </source>
</evidence>
<evidence type="ECO:0000256" key="1">
    <source>
        <dbReference type="ARBA" id="ARBA00004496"/>
    </source>
</evidence>
<evidence type="ECO:0000256" key="7">
    <source>
        <dbReference type="ARBA" id="ARBA00022884"/>
    </source>
</evidence>
<organism evidence="11 12">
    <name type="scientific">Geochorda subterranea</name>
    <dbReference type="NCBI Taxonomy" id="3109564"/>
    <lineage>
        <taxon>Bacteria</taxon>
        <taxon>Bacillati</taxon>
        <taxon>Bacillota</taxon>
        <taxon>Limnochordia</taxon>
        <taxon>Limnochordales</taxon>
        <taxon>Geochordaceae</taxon>
        <taxon>Geochorda</taxon>
    </lineage>
</organism>
<keyword evidence="6 9" id="KW-0067">ATP-binding</keyword>
<feature type="binding site" evidence="9">
    <location>
        <position position="283"/>
    </location>
    <ligand>
        <name>ATP</name>
        <dbReference type="ChEBI" id="CHEBI:30616"/>
    </ligand>
</feature>
<dbReference type="Proteomes" id="UP001333102">
    <property type="component" value="Chromosome"/>
</dbReference>
<dbReference type="CDD" id="cd11716">
    <property type="entry name" value="THUMP_ThiI"/>
    <property type="match status" value="1"/>
</dbReference>
<dbReference type="InterPro" id="IPR014729">
    <property type="entry name" value="Rossmann-like_a/b/a_fold"/>
</dbReference>
<dbReference type="EC" id="2.8.1.4" evidence="9"/>
<reference evidence="12" key="1">
    <citation type="submission" date="2023-12" db="EMBL/GenBank/DDBJ databases">
        <title>Novel isolates from deep terrestrial aquifers shed light on the physiology and ecology of the class Limnochordia.</title>
        <authorList>
            <person name="Karnachuk O.V."/>
            <person name="Lukina A.P."/>
            <person name="Avakyan M.R."/>
            <person name="Kadnikov V."/>
            <person name="Begmatov S."/>
            <person name="Beletsky A.V."/>
            <person name="Mardanov A.V."/>
            <person name="Ravin N.V."/>
        </authorList>
    </citation>
    <scope>NUCLEOTIDE SEQUENCE [LARGE SCALE GENOMIC DNA]</scope>
    <source>
        <strain evidence="12">LN</strain>
    </source>
</reference>
<feature type="binding site" evidence="9">
    <location>
        <begin position="201"/>
        <end position="202"/>
    </location>
    <ligand>
        <name>ATP</name>
        <dbReference type="ChEBI" id="CHEBI:30616"/>
    </ligand>
</feature>
<dbReference type="SMART" id="SM00981">
    <property type="entry name" value="THUMP"/>
    <property type="match status" value="1"/>
</dbReference>
<comment type="subcellular location">
    <subcellularLocation>
        <location evidence="1 9">Cytoplasm</location>
    </subcellularLocation>
</comment>
<keyword evidence="8 9" id="KW-0784">Thiamine biosynthesis</keyword>
<dbReference type="PANTHER" id="PTHR43209">
    <property type="entry name" value="TRNA SULFURTRANSFERASE"/>
    <property type="match status" value="1"/>
</dbReference>
<comment type="pathway">
    <text evidence="9">Cofactor biosynthesis; thiamine diphosphate biosynthesis.</text>
</comment>
<keyword evidence="5 9" id="KW-0547">Nucleotide-binding</keyword>
<evidence type="ECO:0000256" key="5">
    <source>
        <dbReference type="ARBA" id="ARBA00022741"/>
    </source>
</evidence>
<sequence>MAEISRAPVVLVRYGEVGLKGDNRAWFEQRLAANLRHAAARLGPHRVRNLRGRLVLAADEPPPGTGDPWLVAEQAACVAARVFGVVGAVPALQVPAELAAIEDAAVTLVQRHLRAEGEPPLPFKVAARRANKQFALDSMELNRHLGAHLLRRFGSRLRVDVHRPELTLHVEVRDRVAFVYGDERPGPGGLPVGVSGRALALISGGIDSPVASWLGMKRGLRVDGVHFHAMPFTTEQALQKVVRLGRVLATWQGGMRLYLVRFTDVQKAIYRHCPPEYGVILMRRMMMRIATALAERDGYDALVTGESLGQVASQTVQSMSVVEVAAGRLVLRPLVGLDKTEIVDLANRIGTYATSIEPYEDCCTLFVARHPATRPTLSEVEEAEQRLDVAALVQDCLASIEVVEATHDTLLPVGPPPVAGG</sequence>
<dbReference type="PANTHER" id="PTHR43209:SF1">
    <property type="entry name" value="TRNA SULFURTRANSFERASE"/>
    <property type="match status" value="1"/>
</dbReference>
<gene>
    <name evidence="9 11" type="primary">thiI</name>
    <name evidence="11" type="ORF">VLY81_00385</name>
</gene>
<dbReference type="InterPro" id="IPR054173">
    <property type="entry name" value="ThiI_fer"/>
</dbReference>
<comment type="function">
    <text evidence="9">Catalyzes the ATP-dependent transfer of a sulfur to tRNA to produce 4-thiouridine in position 8 of tRNAs, which functions as a near-UV photosensor. Also catalyzes the transfer of sulfur to the sulfur carrier protein ThiS, forming ThiS-thiocarboxylate. This is a step in the synthesis of thiazole, in the thiamine biosynthesis pathway. The sulfur is donated as persulfide by IscS.</text>
</comment>
<evidence type="ECO:0000256" key="9">
    <source>
        <dbReference type="HAMAP-Rule" id="MF_00021"/>
    </source>
</evidence>
<dbReference type="Gene3D" id="3.40.50.620">
    <property type="entry name" value="HUPs"/>
    <property type="match status" value="1"/>
</dbReference>
<evidence type="ECO:0000259" key="10">
    <source>
        <dbReference type="PROSITE" id="PS51165"/>
    </source>
</evidence>
<dbReference type="Pfam" id="PF02568">
    <property type="entry name" value="ThiI"/>
    <property type="match status" value="1"/>
</dbReference>
<dbReference type="NCBIfam" id="TIGR00342">
    <property type="entry name" value="tRNA uracil 4-sulfurtransferase ThiI"/>
    <property type="match status" value="1"/>
</dbReference>
<name>A0ABZ1BR68_9FIRM</name>
<keyword evidence="7 9" id="KW-0694">RNA-binding</keyword>
<evidence type="ECO:0000256" key="8">
    <source>
        <dbReference type="ARBA" id="ARBA00022977"/>
    </source>
</evidence>
<comment type="catalytic activity">
    <reaction evidence="9">
        <text>[ThiI sulfur-carrier protein]-S-sulfanyl-L-cysteine + a uridine in tRNA + 2 reduced [2Fe-2S]-[ferredoxin] + ATP + H(+) = [ThiI sulfur-carrier protein]-L-cysteine + a 4-thiouridine in tRNA + 2 oxidized [2Fe-2S]-[ferredoxin] + AMP + diphosphate</text>
        <dbReference type="Rhea" id="RHEA:24176"/>
        <dbReference type="Rhea" id="RHEA-COMP:10000"/>
        <dbReference type="Rhea" id="RHEA-COMP:10001"/>
        <dbReference type="Rhea" id="RHEA-COMP:13337"/>
        <dbReference type="Rhea" id="RHEA-COMP:13338"/>
        <dbReference type="Rhea" id="RHEA-COMP:13339"/>
        <dbReference type="Rhea" id="RHEA-COMP:13340"/>
        <dbReference type="ChEBI" id="CHEBI:15378"/>
        <dbReference type="ChEBI" id="CHEBI:29950"/>
        <dbReference type="ChEBI" id="CHEBI:30616"/>
        <dbReference type="ChEBI" id="CHEBI:33019"/>
        <dbReference type="ChEBI" id="CHEBI:33737"/>
        <dbReference type="ChEBI" id="CHEBI:33738"/>
        <dbReference type="ChEBI" id="CHEBI:61963"/>
        <dbReference type="ChEBI" id="CHEBI:65315"/>
        <dbReference type="ChEBI" id="CHEBI:136798"/>
        <dbReference type="ChEBI" id="CHEBI:456215"/>
        <dbReference type="EC" id="2.8.1.4"/>
    </reaction>
</comment>
<dbReference type="SUPFAM" id="SSF143437">
    <property type="entry name" value="THUMP domain-like"/>
    <property type="match status" value="1"/>
</dbReference>
<dbReference type="EMBL" id="CP141614">
    <property type="protein sequence ID" value="WRP14662.1"/>
    <property type="molecule type" value="Genomic_DNA"/>
</dbReference>
<protein>
    <recommendedName>
        <fullName evidence="9">Probable tRNA sulfurtransferase</fullName>
        <ecNumber evidence="9">2.8.1.4</ecNumber>
    </recommendedName>
    <alternativeName>
        <fullName evidence="9">Sulfur carrier protein ThiS sulfurtransferase</fullName>
    </alternativeName>
    <alternativeName>
        <fullName evidence="9">Thiamine biosynthesis protein ThiI</fullName>
    </alternativeName>
    <alternativeName>
        <fullName evidence="9">tRNA 4-thiouridine synthase</fullName>
    </alternativeName>
</protein>
<keyword evidence="4 9" id="KW-0808">Transferase</keyword>
<keyword evidence="12" id="KW-1185">Reference proteome</keyword>
<dbReference type="GO" id="GO:0140741">
    <property type="term" value="F:tRNA-uracil-4 sulfurtransferase activity"/>
    <property type="evidence" value="ECO:0007669"/>
    <property type="project" value="UniProtKB-EC"/>
</dbReference>
<dbReference type="Pfam" id="PF02926">
    <property type="entry name" value="THUMP"/>
    <property type="match status" value="1"/>
</dbReference>
<dbReference type="SUPFAM" id="SSF52402">
    <property type="entry name" value="Adenine nucleotide alpha hydrolases-like"/>
    <property type="match status" value="1"/>
</dbReference>
<dbReference type="InterPro" id="IPR049961">
    <property type="entry name" value="ThiI_N"/>
</dbReference>
<feature type="binding site" evidence="9">
    <location>
        <begin position="226"/>
        <end position="227"/>
    </location>
    <ligand>
        <name>ATP</name>
        <dbReference type="ChEBI" id="CHEBI:30616"/>
    </ligand>
</feature>
<keyword evidence="2 9" id="KW-0963">Cytoplasm</keyword>
<evidence type="ECO:0000313" key="11">
    <source>
        <dbReference type="EMBL" id="WRP14662.1"/>
    </source>
</evidence>
<keyword evidence="3 9" id="KW-0820">tRNA-binding</keyword>
<feature type="domain" description="THUMP" evidence="10">
    <location>
        <begin position="73"/>
        <end position="183"/>
    </location>
</feature>
<dbReference type="InterPro" id="IPR050102">
    <property type="entry name" value="tRNA_sulfurtransferase_ThiI"/>
</dbReference>
<dbReference type="InterPro" id="IPR004114">
    <property type="entry name" value="THUMP_dom"/>
</dbReference>
<comment type="similarity">
    <text evidence="9">Belongs to the ThiI family.</text>
</comment>
<feature type="binding site" evidence="9">
    <location>
        <position position="305"/>
    </location>
    <ligand>
        <name>ATP</name>
        <dbReference type="ChEBI" id="CHEBI:30616"/>
    </ligand>
</feature>
<dbReference type="Pfam" id="PF22025">
    <property type="entry name" value="ThiI_fer"/>
    <property type="match status" value="1"/>
</dbReference>
<dbReference type="Gene3D" id="3.30.2130.30">
    <property type="match status" value="1"/>
</dbReference>
<evidence type="ECO:0000256" key="4">
    <source>
        <dbReference type="ARBA" id="ARBA00022679"/>
    </source>
</evidence>
<dbReference type="CDD" id="cd01712">
    <property type="entry name" value="PPase_ThiI"/>
    <property type="match status" value="1"/>
</dbReference>
<dbReference type="InterPro" id="IPR003720">
    <property type="entry name" value="tRNA_STrfase"/>
</dbReference>
<evidence type="ECO:0000313" key="12">
    <source>
        <dbReference type="Proteomes" id="UP001333102"/>
    </source>
</evidence>
<comment type="catalytic activity">
    <reaction evidence="9">
        <text>[ThiS sulfur-carrier protein]-C-terminal Gly-Gly-AMP + S-sulfanyl-L-cysteinyl-[cysteine desulfurase] + AH2 = [ThiS sulfur-carrier protein]-C-terminal-Gly-aminoethanethioate + L-cysteinyl-[cysteine desulfurase] + A + AMP + 2 H(+)</text>
        <dbReference type="Rhea" id="RHEA:43340"/>
        <dbReference type="Rhea" id="RHEA-COMP:12157"/>
        <dbReference type="Rhea" id="RHEA-COMP:12158"/>
        <dbReference type="Rhea" id="RHEA-COMP:12910"/>
        <dbReference type="Rhea" id="RHEA-COMP:19908"/>
        <dbReference type="ChEBI" id="CHEBI:13193"/>
        <dbReference type="ChEBI" id="CHEBI:15378"/>
        <dbReference type="ChEBI" id="CHEBI:17499"/>
        <dbReference type="ChEBI" id="CHEBI:29950"/>
        <dbReference type="ChEBI" id="CHEBI:61963"/>
        <dbReference type="ChEBI" id="CHEBI:90618"/>
        <dbReference type="ChEBI" id="CHEBI:232372"/>
        <dbReference type="ChEBI" id="CHEBI:456215"/>
    </reaction>
</comment>
<proteinExistence type="inferred from homology"/>
<feature type="binding site" evidence="9">
    <location>
        <position position="314"/>
    </location>
    <ligand>
        <name>ATP</name>
        <dbReference type="ChEBI" id="CHEBI:30616"/>
    </ligand>
</feature>
<accession>A0ABZ1BR68</accession>